<organism evidence="3 4">
    <name type="scientific">Cypionkella sinensis</name>
    <dbReference type="NCBI Taxonomy" id="1756043"/>
    <lineage>
        <taxon>Bacteria</taxon>
        <taxon>Pseudomonadati</taxon>
        <taxon>Pseudomonadota</taxon>
        <taxon>Alphaproteobacteria</taxon>
        <taxon>Rhodobacterales</taxon>
        <taxon>Paracoccaceae</taxon>
        <taxon>Cypionkella</taxon>
    </lineage>
</organism>
<keyword evidence="1" id="KW-0472">Membrane</keyword>
<comment type="caution">
    <text evidence="3">The sequence shown here is derived from an EMBL/GenBank/DDBJ whole genome shotgun (WGS) entry which is preliminary data.</text>
</comment>
<reference evidence="4" key="1">
    <citation type="journal article" date="2019" name="Int. J. Syst. Evol. Microbiol.">
        <title>The Global Catalogue of Microorganisms (GCM) 10K type strain sequencing project: providing services to taxonomists for standard genome sequencing and annotation.</title>
        <authorList>
            <consortium name="The Broad Institute Genomics Platform"/>
            <consortium name="The Broad Institute Genome Sequencing Center for Infectious Disease"/>
            <person name="Wu L."/>
            <person name="Ma J."/>
        </authorList>
    </citation>
    <scope>NUCLEOTIDE SEQUENCE [LARGE SCALE GENOMIC DNA]</scope>
    <source>
        <strain evidence="4">KCTC 52039</strain>
    </source>
</reference>
<dbReference type="Pfam" id="PF10099">
    <property type="entry name" value="RskA_C"/>
    <property type="match status" value="1"/>
</dbReference>
<dbReference type="InterPro" id="IPR018764">
    <property type="entry name" value="RskA_C"/>
</dbReference>
<evidence type="ECO:0000256" key="1">
    <source>
        <dbReference type="SAM" id="Phobius"/>
    </source>
</evidence>
<gene>
    <name evidence="3" type="ORF">ACFOGH_04495</name>
</gene>
<evidence type="ECO:0000313" key="3">
    <source>
        <dbReference type="EMBL" id="MFC3180240.1"/>
    </source>
</evidence>
<name>A0ABV7IXT8_9RHOB</name>
<evidence type="ECO:0000259" key="2">
    <source>
        <dbReference type="Pfam" id="PF10099"/>
    </source>
</evidence>
<dbReference type="InterPro" id="IPR051474">
    <property type="entry name" value="Anti-sigma-K/W_factor"/>
</dbReference>
<keyword evidence="4" id="KW-1185">Reference proteome</keyword>
<protein>
    <submittedName>
        <fullName evidence="3">Anti-sigma factor domain-containing protein</fullName>
    </submittedName>
</protein>
<keyword evidence="1" id="KW-1133">Transmembrane helix</keyword>
<dbReference type="EMBL" id="JBHRTO010000001">
    <property type="protein sequence ID" value="MFC3180240.1"/>
    <property type="molecule type" value="Genomic_DNA"/>
</dbReference>
<sequence>MTSTPFDLPEDEALAAEYVLGALDLAERTAAETRLKRDPAFAALVNDWQNRLSDLNDDYPEVDAPNLLPQIEARLFPQAAKPRRWFAWIGGALTAAALAAAVVMMLPPPAPMAPTMTAELTAEASPLRYEAAIAGDQLVLTRTSGTDAEPGKDYELWIIEGDQAPVSLGVLTTASVSIPAPKAEAGYVLAITLEPKGGGPDGKPTGPIVAAGPLKNI</sequence>
<dbReference type="PANTHER" id="PTHR37461:SF1">
    <property type="entry name" value="ANTI-SIGMA-K FACTOR RSKA"/>
    <property type="match status" value="1"/>
</dbReference>
<dbReference type="RefSeq" id="WP_380071870.1">
    <property type="nucleotide sequence ID" value="NZ_JBHRTO010000001.1"/>
</dbReference>
<proteinExistence type="predicted"/>
<accession>A0ABV7IXT8</accession>
<feature type="transmembrane region" description="Helical" evidence="1">
    <location>
        <begin position="85"/>
        <end position="106"/>
    </location>
</feature>
<dbReference type="Proteomes" id="UP001595547">
    <property type="component" value="Unassembled WGS sequence"/>
</dbReference>
<dbReference type="PANTHER" id="PTHR37461">
    <property type="entry name" value="ANTI-SIGMA-K FACTOR RSKA"/>
    <property type="match status" value="1"/>
</dbReference>
<keyword evidence="1" id="KW-0812">Transmembrane</keyword>
<evidence type="ECO:0000313" key="4">
    <source>
        <dbReference type="Proteomes" id="UP001595547"/>
    </source>
</evidence>
<feature type="domain" description="Anti-sigma K factor RskA C-terminal" evidence="2">
    <location>
        <begin position="93"/>
        <end position="208"/>
    </location>
</feature>